<name>A0ACC2B7J5_DIPCM</name>
<gene>
    <name evidence="1" type="ORF">O6H91_17G066000</name>
</gene>
<dbReference type="Proteomes" id="UP001162992">
    <property type="component" value="Chromosome 17"/>
</dbReference>
<evidence type="ECO:0000313" key="2">
    <source>
        <dbReference type="Proteomes" id="UP001162992"/>
    </source>
</evidence>
<comment type="caution">
    <text evidence="1">The sequence shown here is derived from an EMBL/GenBank/DDBJ whole genome shotgun (WGS) entry which is preliminary data.</text>
</comment>
<reference evidence="2" key="1">
    <citation type="journal article" date="2024" name="Proc. Natl. Acad. Sci. U.S.A.">
        <title>Extraordinary preservation of gene collinearity over three hundred million years revealed in homosporous lycophytes.</title>
        <authorList>
            <person name="Li C."/>
            <person name="Wickell D."/>
            <person name="Kuo L.Y."/>
            <person name="Chen X."/>
            <person name="Nie B."/>
            <person name="Liao X."/>
            <person name="Peng D."/>
            <person name="Ji J."/>
            <person name="Jenkins J."/>
            <person name="Williams M."/>
            <person name="Shu S."/>
            <person name="Plott C."/>
            <person name="Barry K."/>
            <person name="Rajasekar S."/>
            <person name="Grimwood J."/>
            <person name="Han X."/>
            <person name="Sun S."/>
            <person name="Hou Z."/>
            <person name="He W."/>
            <person name="Dai G."/>
            <person name="Sun C."/>
            <person name="Schmutz J."/>
            <person name="Leebens-Mack J.H."/>
            <person name="Li F.W."/>
            <person name="Wang L."/>
        </authorList>
    </citation>
    <scope>NUCLEOTIDE SEQUENCE [LARGE SCALE GENOMIC DNA]</scope>
    <source>
        <strain evidence="2">cv. PW_Plant_1</strain>
    </source>
</reference>
<sequence length="196" mass="22335">MDGHRDEQRKKSQQKAWYNVPMVILAQLIFKEDFTQMVTGAISKIDEHLPATEHCIQETAAIQGIQDGCYCKSSQWPKILSYLVQYRLGCKGGCCHKGPVADNRIVPSISPTWWLVCLVKDNVISDMPMEIATWLDDDGPQSLPTGMERHWHDIMGAMNVPMVVGLPRRNHISLREDLVHRKAGYNTREEAAEYTR</sequence>
<evidence type="ECO:0000313" key="1">
    <source>
        <dbReference type="EMBL" id="KAJ7525778.1"/>
    </source>
</evidence>
<proteinExistence type="predicted"/>
<keyword evidence="2" id="KW-1185">Reference proteome</keyword>
<dbReference type="EMBL" id="CM055108">
    <property type="protein sequence ID" value="KAJ7525778.1"/>
    <property type="molecule type" value="Genomic_DNA"/>
</dbReference>
<protein>
    <submittedName>
        <fullName evidence="1">Uncharacterized protein</fullName>
    </submittedName>
</protein>
<organism evidence="1 2">
    <name type="scientific">Diphasiastrum complanatum</name>
    <name type="common">Issler's clubmoss</name>
    <name type="synonym">Lycopodium complanatum</name>
    <dbReference type="NCBI Taxonomy" id="34168"/>
    <lineage>
        <taxon>Eukaryota</taxon>
        <taxon>Viridiplantae</taxon>
        <taxon>Streptophyta</taxon>
        <taxon>Embryophyta</taxon>
        <taxon>Tracheophyta</taxon>
        <taxon>Lycopodiopsida</taxon>
        <taxon>Lycopodiales</taxon>
        <taxon>Lycopodiaceae</taxon>
        <taxon>Lycopodioideae</taxon>
        <taxon>Diphasiastrum</taxon>
    </lineage>
</organism>
<accession>A0ACC2B7J5</accession>